<evidence type="ECO:0000313" key="1">
    <source>
        <dbReference type="EMBL" id="GAC23033.1"/>
    </source>
</evidence>
<reference evidence="1 2" key="1">
    <citation type="journal article" date="2017" name="Antonie Van Leeuwenhoek">
        <title>Rhizobium rhizosphaerae sp. nov., a novel species isolated from rice rhizosphere.</title>
        <authorList>
            <person name="Zhao J.J."/>
            <person name="Zhang J."/>
            <person name="Zhang R.J."/>
            <person name="Zhang C.W."/>
            <person name="Yin H.Q."/>
            <person name="Zhang X.X."/>
        </authorList>
    </citation>
    <scope>NUCLEOTIDE SEQUENCE [LARGE SCALE GENOMIC DNA]</scope>
    <source>
        <strain evidence="1 2">KMM 241</strain>
    </source>
</reference>
<name>K6Z223_9ALTE</name>
<dbReference type="EMBL" id="BAEP01000011">
    <property type="protein sequence ID" value="GAC23033.1"/>
    <property type="molecule type" value="Genomic_DNA"/>
</dbReference>
<protein>
    <submittedName>
        <fullName evidence="1">Uncharacterized protein</fullName>
    </submittedName>
</protein>
<dbReference type="AlphaFoldDB" id="K6Z223"/>
<comment type="caution">
    <text evidence="1">The sequence shown here is derived from an EMBL/GenBank/DDBJ whole genome shotgun (WGS) entry which is preliminary data.</text>
</comment>
<dbReference type="Proteomes" id="UP000006263">
    <property type="component" value="Unassembled WGS sequence"/>
</dbReference>
<accession>K6Z223</accession>
<sequence>MRDYFGEPIAELRAPNHGVVLMLRNAPPAHKGAALITLGVQ</sequence>
<dbReference type="Gene3D" id="3.40.630.10">
    <property type="entry name" value="Zn peptidases"/>
    <property type="match status" value="1"/>
</dbReference>
<organism evidence="1 2">
    <name type="scientific">Paraglaciecola mesophila KMM 241</name>
    <dbReference type="NCBI Taxonomy" id="1128912"/>
    <lineage>
        <taxon>Bacteria</taxon>
        <taxon>Pseudomonadati</taxon>
        <taxon>Pseudomonadota</taxon>
        <taxon>Gammaproteobacteria</taxon>
        <taxon>Alteromonadales</taxon>
        <taxon>Alteromonadaceae</taxon>
        <taxon>Paraglaciecola</taxon>
    </lineage>
</organism>
<proteinExistence type="predicted"/>
<gene>
    <name evidence="1" type="ORF">GMES_0733</name>
</gene>
<evidence type="ECO:0000313" key="2">
    <source>
        <dbReference type="Proteomes" id="UP000006263"/>
    </source>
</evidence>
<dbReference type="eggNOG" id="COG3608">
    <property type="taxonomic scope" value="Bacteria"/>
</dbReference>